<dbReference type="InterPro" id="IPR018490">
    <property type="entry name" value="cNMP-bd_dom_sf"/>
</dbReference>
<organism evidence="2 3">
    <name type="scientific">Trichormus variabilis SAG 1403-4b</name>
    <dbReference type="NCBI Taxonomy" id="447716"/>
    <lineage>
        <taxon>Bacteria</taxon>
        <taxon>Bacillati</taxon>
        <taxon>Cyanobacteriota</taxon>
        <taxon>Cyanophyceae</taxon>
        <taxon>Nostocales</taxon>
        <taxon>Nostocaceae</taxon>
        <taxon>Trichormus</taxon>
    </lineage>
</organism>
<gene>
    <name evidence="2" type="ORF">DSM107003_37020</name>
</gene>
<proteinExistence type="predicted"/>
<dbReference type="InterPro" id="IPR014710">
    <property type="entry name" value="RmlC-like_jellyroll"/>
</dbReference>
<keyword evidence="3" id="KW-1185">Reference proteome</keyword>
<evidence type="ECO:0000313" key="2">
    <source>
        <dbReference type="EMBL" id="RUS94573.1"/>
    </source>
</evidence>
<protein>
    <submittedName>
        <fullName evidence="2">cAMP-binding protein</fullName>
    </submittedName>
</protein>
<dbReference type="Pfam" id="PF00027">
    <property type="entry name" value="cNMP_binding"/>
    <property type="match status" value="1"/>
</dbReference>
<dbReference type="Gene3D" id="2.60.120.10">
    <property type="entry name" value="Jelly Rolls"/>
    <property type="match status" value="1"/>
</dbReference>
<dbReference type="AlphaFoldDB" id="A0A3S1C3G5"/>
<accession>A0A3S1C3G5</accession>
<feature type="domain" description="Cyclic nucleotide-binding" evidence="1">
    <location>
        <begin position="30"/>
        <end position="111"/>
    </location>
</feature>
<dbReference type="InterPro" id="IPR000595">
    <property type="entry name" value="cNMP-bd_dom"/>
</dbReference>
<sequence>MYKPFYEFIRQILPEFKIDVAVVEPLLESRKVYKGEFLFREGDVCDFVGLTLSGCLRTFFLKDAKELTLFFHAEHQPLGDYESFRKQRPACFSCQAIEDSEVLLVNHQVIHAFEVAPDGQKFLRLHAESLAFMLRSKLLSLFRDTPEQRYLNLIQTEPSLLQRIPQYYLASYLGIEPESLSRLKRRVHREEAFLT</sequence>
<dbReference type="EMBL" id="RSCM01000013">
    <property type="protein sequence ID" value="RUS94573.1"/>
    <property type="molecule type" value="Genomic_DNA"/>
</dbReference>
<dbReference type="Proteomes" id="UP000276103">
    <property type="component" value="Unassembled WGS sequence"/>
</dbReference>
<evidence type="ECO:0000259" key="1">
    <source>
        <dbReference type="Pfam" id="PF00027"/>
    </source>
</evidence>
<reference evidence="2 3" key="1">
    <citation type="journal article" date="2019" name="Genome Biol. Evol.">
        <title>Day and night: Metabolic profiles and evolutionary relationships of six axenic non-marine cyanobacteria.</title>
        <authorList>
            <person name="Will S.E."/>
            <person name="Henke P."/>
            <person name="Boedeker C."/>
            <person name="Huang S."/>
            <person name="Brinkmann H."/>
            <person name="Rohde M."/>
            <person name="Jarek M."/>
            <person name="Friedl T."/>
            <person name="Seufert S."/>
            <person name="Schumacher M."/>
            <person name="Overmann J."/>
            <person name="Neumann-Schaal M."/>
            <person name="Petersen J."/>
        </authorList>
    </citation>
    <scope>NUCLEOTIDE SEQUENCE [LARGE SCALE GENOMIC DNA]</scope>
    <source>
        <strain evidence="2 3">SAG 1403-4b</strain>
    </source>
</reference>
<dbReference type="OrthoDB" id="9798104at2"/>
<name>A0A3S1C3G5_ANAVA</name>
<comment type="caution">
    <text evidence="2">The sequence shown here is derived from an EMBL/GenBank/DDBJ whole genome shotgun (WGS) entry which is preliminary data.</text>
</comment>
<evidence type="ECO:0000313" key="3">
    <source>
        <dbReference type="Proteomes" id="UP000276103"/>
    </source>
</evidence>
<dbReference type="SUPFAM" id="SSF51206">
    <property type="entry name" value="cAMP-binding domain-like"/>
    <property type="match status" value="1"/>
</dbReference>
<dbReference type="RefSeq" id="WP_127055558.1">
    <property type="nucleotide sequence ID" value="NZ_RSCM01000013.1"/>
</dbReference>
<dbReference type="CDD" id="cd00038">
    <property type="entry name" value="CAP_ED"/>
    <property type="match status" value="1"/>
</dbReference>